<name>A0ABU0PF42_9MICC</name>
<dbReference type="Pfam" id="PF00106">
    <property type="entry name" value="adh_short"/>
    <property type="match status" value="1"/>
</dbReference>
<evidence type="ECO:0000313" key="3">
    <source>
        <dbReference type="EMBL" id="MDQ0672579.1"/>
    </source>
</evidence>
<dbReference type="PROSITE" id="PS00061">
    <property type="entry name" value="ADH_SHORT"/>
    <property type="match status" value="1"/>
</dbReference>
<dbReference type="GO" id="GO:0004316">
    <property type="term" value="F:3-oxoacyl-[acyl-carrier-protein] reductase (NADPH) activity"/>
    <property type="evidence" value="ECO:0007669"/>
    <property type="project" value="UniProtKB-EC"/>
</dbReference>
<dbReference type="Gene3D" id="3.40.50.720">
    <property type="entry name" value="NAD(P)-binding Rossmann-like Domain"/>
    <property type="match status" value="1"/>
</dbReference>
<evidence type="ECO:0000313" key="4">
    <source>
        <dbReference type="Proteomes" id="UP001236806"/>
    </source>
</evidence>
<organism evidence="3 4">
    <name type="scientific">Pseudarthrobacter siccitolerans</name>
    <dbReference type="NCBI Taxonomy" id="861266"/>
    <lineage>
        <taxon>Bacteria</taxon>
        <taxon>Bacillati</taxon>
        <taxon>Actinomycetota</taxon>
        <taxon>Actinomycetes</taxon>
        <taxon>Micrococcales</taxon>
        <taxon>Micrococcaceae</taxon>
        <taxon>Pseudarthrobacter</taxon>
    </lineage>
</organism>
<dbReference type="InterPro" id="IPR051122">
    <property type="entry name" value="SDR_DHRS6-like"/>
</dbReference>
<sequence>MTEEPAPTESGSAAPQAGVPRLNILVTGGSGPSGIAVARALHNAGHRVFTVGSDQARIDAAAQQAGDGVTGLVCDLAALADVRQLRTSVLAAGGHVDGLIHLVGGWRGAKGIADQTDEDWDFLERGAITTLRNVSRVFYGDIAASQHGRFAMVSSTAVDKPAAATASYVAAKAAAEAWTMAMADGFRRAAANGATDNKDPGSGNNPGGPAAVVLVVKALVDDAMRRNHPERSFPGATDVADLARAVVGLFETPAGNLNGSRLVLANQVAS</sequence>
<dbReference type="Proteomes" id="UP001236806">
    <property type="component" value="Unassembled WGS sequence"/>
</dbReference>
<dbReference type="SUPFAM" id="SSF51735">
    <property type="entry name" value="NAD(P)-binding Rossmann-fold domains"/>
    <property type="match status" value="1"/>
</dbReference>
<dbReference type="CDD" id="cd05233">
    <property type="entry name" value="SDR_c"/>
    <property type="match status" value="1"/>
</dbReference>
<dbReference type="PANTHER" id="PTHR43477">
    <property type="entry name" value="DIHYDROANTICAPSIN 7-DEHYDROGENASE"/>
    <property type="match status" value="1"/>
</dbReference>
<protein>
    <submittedName>
        <fullName evidence="3">3-oxoacyl-[acyl-carrier protein] reductase</fullName>
        <ecNumber evidence="3">1.1.1.100</ecNumber>
    </submittedName>
</protein>
<gene>
    <name evidence="3" type="ORF">QFZ36_000140</name>
</gene>
<dbReference type="InterPro" id="IPR020904">
    <property type="entry name" value="Sc_DH/Rdtase_CS"/>
</dbReference>
<proteinExistence type="inferred from homology"/>
<dbReference type="InterPro" id="IPR036291">
    <property type="entry name" value="NAD(P)-bd_dom_sf"/>
</dbReference>
<evidence type="ECO:0000256" key="2">
    <source>
        <dbReference type="ARBA" id="ARBA00023002"/>
    </source>
</evidence>
<comment type="caution">
    <text evidence="3">The sequence shown here is derived from an EMBL/GenBank/DDBJ whole genome shotgun (WGS) entry which is preliminary data.</text>
</comment>
<dbReference type="EMBL" id="JAUSXB010000001">
    <property type="protein sequence ID" value="MDQ0672579.1"/>
    <property type="molecule type" value="Genomic_DNA"/>
</dbReference>
<keyword evidence="4" id="KW-1185">Reference proteome</keyword>
<dbReference type="PRINTS" id="PR00081">
    <property type="entry name" value="GDHRDH"/>
</dbReference>
<evidence type="ECO:0000256" key="1">
    <source>
        <dbReference type="ARBA" id="ARBA00006484"/>
    </source>
</evidence>
<dbReference type="InterPro" id="IPR002347">
    <property type="entry name" value="SDR_fam"/>
</dbReference>
<reference evidence="3 4" key="1">
    <citation type="submission" date="2023-07" db="EMBL/GenBank/DDBJ databases">
        <title>Comparative genomics of wheat-associated soil bacteria to identify genetic determinants of phenazine resistance.</title>
        <authorList>
            <person name="Mouncey N."/>
        </authorList>
    </citation>
    <scope>NUCLEOTIDE SEQUENCE [LARGE SCALE GENOMIC DNA]</scope>
    <source>
        <strain evidence="3 4">W1I3</strain>
    </source>
</reference>
<comment type="similarity">
    <text evidence="1">Belongs to the short-chain dehydrogenases/reductases (SDR) family.</text>
</comment>
<keyword evidence="2 3" id="KW-0560">Oxidoreductase</keyword>
<dbReference type="EC" id="1.1.1.100" evidence="3"/>
<dbReference type="PANTHER" id="PTHR43477:SF1">
    <property type="entry name" value="DIHYDROANTICAPSIN 7-DEHYDROGENASE"/>
    <property type="match status" value="1"/>
</dbReference>
<accession>A0ABU0PF42</accession>